<dbReference type="SMART" id="SM00734">
    <property type="entry name" value="ZnF_Rad18"/>
    <property type="match status" value="1"/>
</dbReference>
<comment type="function">
    <text evidence="13">Nuclease required for the repair of DNA interstrand cross-links (ICL). Acts as a 5'-3' exonuclease that anchors at a cut end of DNA and cleaves DNA successively at every third nucleotide, allowing to excise an ICL from one strand through flanking incisions.</text>
</comment>
<dbReference type="PANTHER" id="PTHR15749">
    <property type="entry name" value="FANCONI-ASSOCIATED NUCLEASE 1"/>
    <property type="match status" value="1"/>
</dbReference>
<evidence type="ECO:0000313" key="16">
    <source>
        <dbReference type="EMBL" id="KOM36722.1"/>
    </source>
</evidence>
<dbReference type="GO" id="GO:0005634">
    <property type="term" value="C:nucleus"/>
    <property type="evidence" value="ECO:0007669"/>
    <property type="project" value="UniProtKB-SubCell"/>
</dbReference>
<protein>
    <recommendedName>
        <fullName evidence="13">Fanconi-associated nuclease</fullName>
        <ecNumber evidence="13">3.1.4.1</ecNumber>
    </recommendedName>
</protein>
<dbReference type="GO" id="GO:0017108">
    <property type="term" value="F:5'-flap endonuclease activity"/>
    <property type="evidence" value="ECO:0007669"/>
    <property type="project" value="TreeGrafter"/>
</dbReference>
<evidence type="ECO:0000256" key="2">
    <source>
        <dbReference type="ARBA" id="ARBA00005533"/>
    </source>
</evidence>
<dbReference type="Gene3D" id="3.30.70.2330">
    <property type="match status" value="1"/>
</dbReference>
<gene>
    <name evidence="16" type="ORF">LR48_Vigan03g010300</name>
</gene>
<keyword evidence="10 12" id="KW-0234">DNA repair</keyword>
<dbReference type="EMBL" id="CM003373">
    <property type="protein sequence ID" value="KOM36722.1"/>
    <property type="molecule type" value="Genomic_DNA"/>
</dbReference>
<dbReference type="Gene3D" id="3.30.160.60">
    <property type="entry name" value="Classic Zinc Finger"/>
    <property type="match status" value="1"/>
</dbReference>
<keyword evidence="8" id="KW-0862">Zinc</keyword>
<accession>A0A0L9U220</accession>
<evidence type="ECO:0000313" key="17">
    <source>
        <dbReference type="Proteomes" id="UP000053144"/>
    </source>
</evidence>
<dbReference type="InterPro" id="IPR033315">
    <property type="entry name" value="Fan1-like"/>
</dbReference>
<evidence type="ECO:0000256" key="4">
    <source>
        <dbReference type="ARBA" id="ARBA00022723"/>
    </source>
</evidence>
<keyword evidence="9 13" id="KW-0460">Magnesium</keyword>
<feature type="region of interest" description="Disordered" evidence="14">
    <location>
        <begin position="24"/>
        <end position="72"/>
    </location>
</feature>
<evidence type="ECO:0000256" key="10">
    <source>
        <dbReference type="ARBA" id="ARBA00023204"/>
    </source>
</evidence>
<dbReference type="Proteomes" id="UP000053144">
    <property type="component" value="Chromosome 3"/>
</dbReference>
<name>A0A0L9U220_PHAAN</name>
<dbReference type="OMA" id="HVVKFES"/>
<sequence length="399" mass="44283">MVLTGRESLIRLIGRRRRFLPNRRSILSDPIPDPNPNPNLSPNPVVEQPPQQPDQSGDVQCPVCGRNLPGDDHNRINSHLDVCLSHSQPKPATKRKLSQRTLLELNFSPSNSKPKLQSLSHQSNSASFLPLPNNGCEEEENCDKQEPPEKHETGVNSTLVATSSSSSPSSPLNSGVPDDSKPVDLLGATLETFIVGRRHADNPDEICAGTAISLLRDPQNVKDPNAVKVVSGDSACCKSLGFLPRHLAQYLSPLIDNYGLGFQGHVTSVPKHSLEIVPIQVTCHKTANGESKYADETFICLWKNVQHVVKFESRNPPSTVKYQLNFFLMLQEALRNNIHLLTEDEKTYMDSFTLLSNESQRLFIRLYTRKGYLNFILILNSGCLPSGTKTYVTSQMLML</sequence>
<dbReference type="GO" id="GO:0036297">
    <property type="term" value="P:interstrand cross-link repair"/>
    <property type="evidence" value="ECO:0007669"/>
    <property type="project" value="InterPro"/>
</dbReference>
<keyword evidence="7 13" id="KW-0378">Hydrolase</keyword>
<evidence type="ECO:0000256" key="3">
    <source>
        <dbReference type="ARBA" id="ARBA00022722"/>
    </source>
</evidence>
<dbReference type="GO" id="GO:0008270">
    <property type="term" value="F:zinc ion binding"/>
    <property type="evidence" value="ECO:0007669"/>
    <property type="project" value="UniProtKB-KW"/>
</dbReference>
<dbReference type="FunFam" id="3.30.70.2330:FF:000002">
    <property type="entry name" value="Fanconi-associated nuclease"/>
    <property type="match status" value="1"/>
</dbReference>
<comment type="catalytic activity">
    <reaction evidence="1 13">
        <text>Hydrolytically removes 5'-nucleotides successively from the 3'-hydroxy termini of 3'-hydroxy-terminated oligonucleotides.</text>
        <dbReference type="EC" id="3.1.4.1"/>
    </reaction>
</comment>
<feature type="region of interest" description="Disordered" evidence="14">
    <location>
        <begin position="108"/>
        <end position="181"/>
    </location>
</feature>
<dbReference type="GO" id="GO:0070336">
    <property type="term" value="F:flap-structured DNA binding"/>
    <property type="evidence" value="ECO:0007669"/>
    <property type="project" value="TreeGrafter"/>
</dbReference>
<feature type="compositionally biased region" description="Polar residues" evidence="14">
    <location>
        <begin position="108"/>
        <end position="127"/>
    </location>
</feature>
<evidence type="ECO:0000256" key="12">
    <source>
        <dbReference type="PROSITE-ProRule" id="PRU01256"/>
    </source>
</evidence>
<evidence type="ECO:0000256" key="5">
    <source>
        <dbReference type="ARBA" id="ARBA00022763"/>
    </source>
</evidence>
<dbReference type="PANTHER" id="PTHR15749:SF4">
    <property type="entry name" value="FANCONI-ASSOCIATED NUCLEASE 1"/>
    <property type="match status" value="1"/>
</dbReference>
<proteinExistence type="inferred from homology"/>
<evidence type="ECO:0000256" key="11">
    <source>
        <dbReference type="ARBA" id="ARBA00023211"/>
    </source>
</evidence>
<keyword evidence="6 12" id="KW-0863">Zinc-finger</keyword>
<evidence type="ECO:0000256" key="6">
    <source>
        <dbReference type="ARBA" id="ARBA00022771"/>
    </source>
</evidence>
<comment type="cofactor">
    <cofactor evidence="13">
        <name>Mg(2+)</name>
        <dbReference type="ChEBI" id="CHEBI:18420"/>
    </cofactor>
    <cofactor evidence="13">
        <name>Mn(2+)</name>
        <dbReference type="ChEBI" id="CHEBI:29035"/>
    </cofactor>
</comment>
<keyword evidence="5 12" id="KW-0227">DNA damage</keyword>
<evidence type="ECO:0000256" key="7">
    <source>
        <dbReference type="ARBA" id="ARBA00022801"/>
    </source>
</evidence>
<keyword evidence="13" id="KW-0539">Nucleus</keyword>
<evidence type="ECO:0000256" key="9">
    <source>
        <dbReference type="ARBA" id="ARBA00022842"/>
    </source>
</evidence>
<evidence type="ECO:0000256" key="8">
    <source>
        <dbReference type="ARBA" id="ARBA00022833"/>
    </source>
</evidence>
<keyword evidence="4 13" id="KW-0479">Metal-binding</keyword>
<dbReference type="PROSITE" id="PS51908">
    <property type="entry name" value="ZF_UBZ4"/>
    <property type="match status" value="1"/>
</dbReference>
<dbReference type="EC" id="3.1.4.1" evidence="13"/>
<feature type="compositionally biased region" description="Low complexity" evidence="14">
    <location>
        <begin position="42"/>
        <end position="55"/>
    </location>
</feature>
<organism evidence="16 17">
    <name type="scientific">Phaseolus angularis</name>
    <name type="common">Azuki bean</name>
    <name type="synonym">Vigna angularis</name>
    <dbReference type="NCBI Taxonomy" id="3914"/>
    <lineage>
        <taxon>Eukaryota</taxon>
        <taxon>Viridiplantae</taxon>
        <taxon>Streptophyta</taxon>
        <taxon>Embryophyta</taxon>
        <taxon>Tracheophyta</taxon>
        <taxon>Spermatophyta</taxon>
        <taxon>Magnoliopsida</taxon>
        <taxon>eudicotyledons</taxon>
        <taxon>Gunneridae</taxon>
        <taxon>Pentapetalae</taxon>
        <taxon>rosids</taxon>
        <taxon>fabids</taxon>
        <taxon>Fabales</taxon>
        <taxon>Fabaceae</taxon>
        <taxon>Papilionoideae</taxon>
        <taxon>50 kb inversion clade</taxon>
        <taxon>NPAAA clade</taxon>
        <taxon>indigoferoid/millettioid clade</taxon>
        <taxon>Phaseoleae</taxon>
        <taxon>Vigna</taxon>
    </lineage>
</organism>
<evidence type="ECO:0000256" key="1">
    <source>
        <dbReference type="ARBA" id="ARBA00000983"/>
    </source>
</evidence>
<dbReference type="STRING" id="3914.A0A0L9U220"/>
<keyword evidence="3 13" id="KW-0540">Nuclease</keyword>
<dbReference type="SMART" id="SM00910">
    <property type="entry name" value="HIRAN"/>
    <property type="match status" value="1"/>
</dbReference>
<dbReference type="InterPro" id="IPR014905">
    <property type="entry name" value="HIRAN"/>
</dbReference>
<keyword evidence="11 13" id="KW-0464">Manganese</keyword>
<feature type="compositionally biased region" description="Pro residues" evidence="14">
    <location>
        <begin position="31"/>
        <end position="41"/>
    </location>
</feature>
<feature type="compositionally biased region" description="Low complexity" evidence="14">
    <location>
        <begin position="155"/>
        <end position="174"/>
    </location>
</feature>
<dbReference type="Pfam" id="PF08797">
    <property type="entry name" value="HIRAN"/>
    <property type="match status" value="1"/>
</dbReference>
<feature type="compositionally biased region" description="Basic and acidic residues" evidence="14">
    <location>
        <begin position="142"/>
        <end position="153"/>
    </location>
</feature>
<dbReference type="GO" id="GO:0008409">
    <property type="term" value="F:5'-3' exonuclease activity"/>
    <property type="evidence" value="ECO:0007669"/>
    <property type="project" value="TreeGrafter"/>
</dbReference>
<evidence type="ECO:0000259" key="15">
    <source>
        <dbReference type="PROSITE" id="PS51908"/>
    </source>
</evidence>
<dbReference type="AlphaFoldDB" id="A0A0L9U220"/>
<dbReference type="Gramene" id="KOM36722">
    <property type="protein sequence ID" value="KOM36722"/>
    <property type="gene ID" value="LR48_Vigan03g010300"/>
</dbReference>
<feature type="domain" description="UBZ4-type" evidence="15">
    <location>
        <begin position="58"/>
        <end position="88"/>
    </location>
</feature>
<reference evidence="17" key="1">
    <citation type="journal article" date="2015" name="Proc. Natl. Acad. Sci. U.S.A.">
        <title>Genome sequencing of adzuki bean (Vigna angularis) provides insight into high starch and low fat accumulation and domestication.</title>
        <authorList>
            <person name="Yang K."/>
            <person name="Tian Z."/>
            <person name="Chen C."/>
            <person name="Luo L."/>
            <person name="Zhao B."/>
            <person name="Wang Z."/>
            <person name="Yu L."/>
            <person name="Li Y."/>
            <person name="Sun Y."/>
            <person name="Li W."/>
            <person name="Chen Y."/>
            <person name="Li Y."/>
            <person name="Zhang Y."/>
            <person name="Ai D."/>
            <person name="Zhao J."/>
            <person name="Shang C."/>
            <person name="Ma Y."/>
            <person name="Wu B."/>
            <person name="Wang M."/>
            <person name="Gao L."/>
            <person name="Sun D."/>
            <person name="Zhang P."/>
            <person name="Guo F."/>
            <person name="Wang W."/>
            <person name="Li Y."/>
            <person name="Wang J."/>
            <person name="Varshney R.K."/>
            <person name="Wang J."/>
            <person name="Ling H.Q."/>
            <person name="Wan P."/>
        </authorList>
    </citation>
    <scope>NUCLEOTIDE SEQUENCE</scope>
    <source>
        <strain evidence="17">cv. Jingnong 6</strain>
    </source>
</reference>
<evidence type="ECO:0000256" key="14">
    <source>
        <dbReference type="SAM" id="MobiDB-lite"/>
    </source>
</evidence>
<dbReference type="GO" id="GO:0016818">
    <property type="term" value="F:hydrolase activity, acting on acid anhydrides, in phosphorus-containing anhydrides"/>
    <property type="evidence" value="ECO:0007669"/>
    <property type="project" value="InterPro"/>
</dbReference>
<dbReference type="GO" id="GO:0004528">
    <property type="term" value="F:phosphodiesterase I activity"/>
    <property type="evidence" value="ECO:0007669"/>
    <property type="project" value="UniProtKB-EC"/>
</dbReference>
<comment type="subcellular location">
    <subcellularLocation>
        <location evidence="13">Nucleus</location>
    </subcellularLocation>
</comment>
<dbReference type="InterPro" id="IPR006642">
    <property type="entry name" value="Rad18_UBZ4"/>
</dbReference>
<comment type="similarity">
    <text evidence="2 13">Belongs to the FAN1 family.</text>
</comment>
<evidence type="ECO:0000256" key="13">
    <source>
        <dbReference type="RuleBase" id="RU365033"/>
    </source>
</evidence>